<evidence type="ECO:0000313" key="3">
    <source>
        <dbReference type="Proteomes" id="UP001620514"/>
    </source>
</evidence>
<gene>
    <name evidence="2" type="ORF">ABH943_003741</name>
</gene>
<feature type="domain" description="Bacterial Ig-like" evidence="1">
    <location>
        <begin position="125"/>
        <end position="202"/>
    </location>
</feature>
<organism evidence="2 3">
    <name type="scientific">Caballeronia udeis</name>
    <dbReference type="NCBI Taxonomy" id="1232866"/>
    <lineage>
        <taxon>Bacteria</taxon>
        <taxon>Pseudomonadati</taxon>
        <taxon>Pseudomonadota</taxon>
        <taxon>Betaproteobacteria</taxon>
        <taxon>Burkholderiales</taxon>
        <taxon>Burkholderiaceae</taxon>
        <taxon>Caballeronia</taxon>
    </lineage>
</organism>
<keyword evidence="3" id="KW-1185">Reference proteome</keyword>
<proteinExistence type="predicted"/>
<dbReference type="Proteomes" id="UP001620514">
    <property type="component" value="Unassembled WGS sequence"/>
</dbReference>
<dbReference type="InterPro" id="IPR013783">
    <property type="entry name" value="Ig-like_fold"/>
</dbReference>
<dbReference type="NCBIfam" id="NF033510">
    <property type="entry name" value="Ca_tandemer"/>
    <property type="match status" value="2"/>
</dbReference>
<dbReference type="InterPro" id="IPR044016">
    <property type="entry name" value="Big_13"/>
</dbReference>
<protein>
    <recommendedName>
        <fullName evidence="1">Bacterial Ig-like domain-containing protein</fullName>
    </recommendedName>
</protein>
<evidence type="ECO:0000259" key="1">
    <source>
        <dbReference type="Pfam" id="PF19077"/>
    </source>
</evidence>
<dbReference type="EMBL" id="JBIYDN010000011">
    <property type="protein sequence ID" value="MFK4443719.1"/>
    <property type="molecule type" value="Genomic_DNA"/>
</dbReference>
<reference evidence="2 3" key="2">
    <citation type="submission" date="2024-11" db="EMBL/GenBank/DDBJ databases">
        <title>Using genomics to understand microbial adaptation to soil warming.</title>
        <authorList>
            <person name="Deangelis K.M. PhD."/>
        </authorList>
    </citation>
    <scope>NUCLEOTIDE SEQUENCE [LARGE SCALE GENOMIC DNA]</scope>
    <source>
        <strain evidence="2 3">GAS97</strain>
    </source>
</reference>
<dbReference type="RefSeq" id="WP_404608521.1">
    <property type="nucleotide sequence ID" value="NZ_JBIYDN010000011.1"/>
</dbReference>
<sequence>MAFVTNIPSKAIIMTVGSASAGGTSSEALPVIMGTADAGTAVTVYDGVRWLGTTVVTSDGLWLFTPPAALKAGLHKFTAISINGEDQWGASSTPISVTIDLPAMTPPVITDVLGGNGLPIAPGSTTTESYPSTTGTGKPGDTITLFDGQQVIGSAVVDYTGKWWITVGAGLADGTHDLYAIASNVAGSHSSPSNHAVFTVDTMAPALGVDGIDTHASHATLTLSITDLLNLGERDLFSDYKHLAKPGGKTGNPVDLPESRVAGLVEGEWQQHGTSKAGGALYTMAEHSGAFVEPLVLQGVDLETHQG</sequence>
<comment type="caution">
    <text evidence="2">The sequence shown here is derived from an EMBL/GenBank/DDBJ whole genome shotgun (WGS) entry which is preliminary data.</text>
</comment>
<evidence type="ECO:0000313" key="2">
    <source>
        <dbReference type="EMBL" id="MFK4443719.1"/>
    </source>
</evidence>
<reference evidence="2 3" key="1">
    <citation type="submission" date="2024-10" db="EMBL/GenBank/DDBJ databases">
        <authorList>
            <person name="Deangelis K."/>
            <person name="Huntemann M."/>
            <person name="Clum A."/>
            <person name="Wang J."/>
            <person name="Palaniappan K."/>
            <person name="Ritter S."/>
            <person name="Chen I.-M."/>
            <person name="Stamatis D."/>
            <person name="Reddy T."/>
            <person name="O'Malley R."/>
            <person name="Daum C."/>
            <person name="Ng V."/>
            <person name="Ivanova N."/>
            <person name="Kyrpides N."/>
            <person name="Woyke T."/>
        </authorList>
    </citation>
    <scope>NUCLEOTIDE SEQUENCE [LARGE SCALE GENOMIC DNA]</scope>
    <source>
        <strain evidence="2 3">GAS97</strain>
    </source>
</reference>
<dbReference type="Pfam" id="PF19077">
    <property type="entry name" value="Big_13"/>
    <property type="match status" value="1"/>
</dbReference>
<name>A0ABW8MJ65_9BURK</name>
<dbReference type="Gene3D" id="2.60.40.10">
    <property type="entry name" value="Immunoglobulins"/>
    <property type="match status" value="2"/>
</dbReference>
<accession>A0ABW8MJ65</accession>